<name>A0AA48HHH0_9ALTE</name>
<evidence type="ECO:0000313" key="2">
    <source>
        <dbReference type="Proteomes" id="UP001333710"/>
    </source>
</evidence>
<organism evidence="1 2">
    <name type="scientific">Planctobacterium marinum</name>
    <dbReference type="NCBI Taxonomy" id="1631968"/>
    <lineage>
        <taxon>Bacteria</taxon>
        <taxon>Pseudomonadati</taxon>
        <taxon>Pseudomonadota</taxon>
        <taxon>Gammaproteobacteria</taxon>
        <taxon>Alteromonadales</taxon>
        <taxon>Alteromonadaceae</taxon>
        <taxon>Planctobacterium</taxon>
    </lineage>
</organism>
<sequence length="139" mass="14653">MAESNQYVPVGSYLLTSKDVEISINAIATRVDGTHNPNAAVTYPASEAPNIGDIINENGNLVVGGGDGNKANPTNQFGEFVPAGSYQLTSTGLHVTIQAMCQKIDGSWVRSVPVRFTTEDAAQLADISNMDGQLTLAKK</sequence>
<gene>
    <name evidence="1" type="ORF">MACH26_25190</name>
</gene>
<reference evidence="1" key="1">
    <citation type="submission" date="2023-01" db="EMBL/GenBank/DDBJ databases">
        <title>Complete genome sequence of Planctobacterium marinum strain Dej080120_11.</title>
        <authorList>
            <person name="Ueki S."/>
            <person name="Maruyama F."/>
        </authorList>
    </citation>
    <scope>NUCLEOTIDE SEQUENCE</scope>
    <source>
        <strain evidence="1">Dej080120_11</strain>
    </source>
</reference>
<accession>A0AA48HHH0</accession>
<protein>
    <submittedName>
        <fullName evidence="1">Uncharacterized protein</fullName>
    </submittedName>
</protein>
<keyword evidence="2" id="KW-1185">Reference proteome</keyword>
<dbReference type="AlphaFoldDB" id="A0AA48HHH0"/>
<dbReference type="RefSeq" id="WP_338292990.1">
    <property type="nucleotide sequence ID" value="NZ_AP027272.1"/>
</dbReference>
<proteinExistence type="predicted"/>
<evidence type="ECO:0000313" key="1">
    <source>
        <dbReference type="EMBL" id="BDX06998.1"/>
    </source>
</evidence>
<dbReference type="KEGG" id="pmaw:MACH26_25190"/>
<dbReference type="EMBL" id="AP027272">
    <property type="protein sequence ID" value="BDX06998.1"/>
    <property type="molecule type" value="Genomic_DNA"/>
</dbReference>
<dbReference type="Proteomes" id="UP001333710">
    <property type="component" value="Chromosome"/>
</dbReference>